<proteinExistence type="predicted"/>
<dbReference type="EMBL" id="JBBPBN010000442">
    <property type="protein sequence ID" value="KAK8486423.1"/>
    <property type="molecule type" value="Genomic_DNA"/>
</dbReference>
<keyword evidence="2" id="KW-1185">Reference proteome</keyword>
<evidence type="ECO:0000313" key="2">
    <source>
        <dbReference type="Proteomes" id="UP001396334"/>
    </source>
</evidence>
<evidence type="ECO:0000313" key="1">
    <source>
        <dbReference type="EMBL" id="KAK8486423.1"/>
    </source>
</evidence>
<name>A0ABR2A0Q5_9ROSI</name>
<organism evidence="1 2">
    <name type="scientific">Hibiscus sabdariffa</name>
    <name type="common">roselle</name>
    <dbReference type="NCBI Taxonomy" id="183260"/>
    <lineage>
        <taxon>Eukaryota</taxon>
        <taxon>Viridiplantae</taxon>
        <taxon>Streptophyta</taxon>
        <taxon>Embryophyta</taxon>
        <taxon>Tracheophyta</taxon>
        <taxon>Spermatophyta</taxon>
        <taxon>Magnoliopsida</taxon>
        <taxon>eudicotyledons</taxon>
        <taxon>Gunneridae</taxon>
        <taxon>Pentapetalae</taxon>
        <taxon>rosids</taxon>
        <taxon>malvids</taxon>
        <taxon>Malvales</taxon>
        <taxon>Malvaceae</taxon>
        <taxon>Malvoideae</taxon>
        <taxon>Hibiscus</taxon>
    </lineage>
</organism>
<comment type="caution">
    <text evidence="1">The sequence shown here is derived from an EMBL/GenBank/DDBJ whole genome shotgun (WGS) entry which is preliminary data.</text>
</comment>
<sequence>MEREEQEWMEWEAISVGEAAEAPIDLIWAFYPKRVPPIPIARNLGEITRGKNKIAWVSDSEFQAIIEQKNLIYDRMNDLAPSPFWNDHRNSLIRDYILPPRGGEFTVPVLKAKFQSLVGPNPQDSLIYKQLIRSRNEFYTNAPFVGPINPFQG</sequence>
<accession>A0ABR2A0Q5</accession>
<reference evidence="1 2" key="1">
    <citation type="journal article" date="2024" name="G3 (Bethesda)">
        <title>Genome assembly of Hibiscus sabdariffa L. provides insights into metabolisms of medicinal natural products.</title>
        <authorList>
            <person name="Kim T."/>
        </authorList>
    </citation>
    <scope>NUCLEOTIDE SEQUENCE [LARGE SCALE GENOMIC DNA]</scope>
    <source>
        <strain evidence="1">TK-2024</strain>
        <tissue evidence="1">Old leaves</tissue>
    </source>
</reference>
<dbReference type="Proteomes" id="UP001396334">
    <property type="component" value="Unassembled WGS sequence"/>
</dbReference>
<protein>
    <submittedName>
        <fullName evidence="1">Uncharacterized protein</fullName>
    </submittedName>
</protein>
<gene>
    <name evidence="1" type="ORF">V6N11_047262</name>
</gene>